<gene>
    <name evidence="3" type="ORF">CRU90_06625</name>
</gene>
<protein>
    <recommendedName>
        <fullName evidence="2">DUF4236 domain-containing protein</fullName>
    </recommendedName>
</protein>
<feature type="domain" description="DUF4236" evidence="2">
    <location>
        <begin position="3"/>
        <end position="56"/>
    </location>
</feature>
<reference evidence="3 4" key="1">
    <citation type="submission" date="2017-10" db="EMBL/GenBank/DDBJ databases">
        <title>Genomics of the genus Arcobacter.</title>
        <authorList>
            <person name="Perez-Cataluna A."/>
            <person name="Figueras M.J."/>
        </authorList>
    </citation>
    <scope>NUCLEOTIDE SEQUENCE [LARGE SCALE GENOMIC DNA]</scope>
    <source>
        <strain evidence="3 4">F26</strain>
    </source>
</reference>
<sequence>MALRFRKSVKILPGVRVNFGLKGASLNVGARGASVSIGKRGTYSNVSIPGTGISFREKISNNSRNERALKQQRLAEQQTTLSVVLNLLDDGNIEYKDENGNFLDKKIVTKIWQQQPDTVKNWLENESDKINDMDLITTIHYDMPKPYNEPQLEELEFDKEMPIEPKIREVKKPSFFKALFFPSSKQKYQVDLDNAKVDFQKQTEQYQSNLQNWEKEKNEFIKAQDELKANFSNLIRTDINTMSEYLEKVLQGLDWARETLVSYDINNLTNTVYIDIDLPEIEDIPQRTATIAATGKKLNIKNKTEKQLRLEYATHIHAIALRVAAYTFATLPSINLIVISGYSQRVDKSTANINDEYLYSVKFNKSDFSKLNFENIELIDPIKAFDNFENIKKMTETGIFKKIEPFQTN</sequence>
<dbReference type="EMBL" id="PDJZ01000006">
    <property type="protein sequence ID" value="RXJ84071.1"/>
    <property type="molecule type" value="Genomic_DNA"/>
</dbReference>
<evidence type="ECO:0000259" key="2">
    <source>
        <dbReference type="Pfam" id="PF14020"/>
    </source>
</evidence>
<comment type="caution">
    <text evidence="3">The sequence shown here is derived from an EMBL/GenBank/DDBJ whole genome shotgun (WGS) entry which is preliminary data.</text>
</comment>
<organism evidence="3 4">
    <name type="scientific">Arcobacter cloacae</name>
    <dbReference type="NCBI Taxonomy" id="1054034"/>
    <lineage>
        <taxon>Bacteria</taxon>
        <taxon>Pseudomonadati</taxon>
        <taxon>Campylobacterota</taxon>
        <taxon>Epsilonproteobacteria</taxon>
        <taxon>Campylobacterales</taxon>
        <taxon>Arcobacteraceae</taxon>
        <taxon>Arcobacter</taxon>
    </lineage>
</organism>
<evidence type="ECO:0000256" key="1">
    <source>
        <dbReference type="SAM" id="Coils"/>
    </source>
</evidence>
<dbReference type="AlphaFoldDB" id="A0A4Q0ZGI2"/>
<accession>A0A4Q0ZGI2</accession>
<dbReference type="RefSeq" id="WP_128986501.1">
    <property type="nucleotide sequence ID" value="NZ_PDJZ01000006.1"/>
</dbReference>
<name>A0A4Q0ZGI2_9BACT</name>
<dbReference type="Proteomes" id="UP000290870">
    <property type="component" value="Unassembled WGS sequence"/>
</dbReference>
<keyword evidence="1" id="KW-0175">Coiled coil</keyword>
<evidence type="ECO:0000313" key="4">
    <source>
        <dbReference type="Proteomes" id="UP000290870"/>
    </source>
</evidence>
<dbReference type="InterPro" id="IPR025330">
    <property type="entry name" value="DUF4236"/>
</dbReference>
<dbReference type="OrthoDB" id="983149at2"/>
<dbReference type="Pfam" id="PF14020">
    <property type="entry name" value="DUF4236"/>
    <property type="match status" value="1"/>
</dbReference>
<evidence type="ECO:0000313" key="3">
    <source>
        <dbReference type="EMBL" id="RXJ84071.1"/>
    </source>
</evidence>
<proteinExistence type="predicted"/>
<feature type="coiled-coil region" evidence="1">
    <location>
        <begin position="185"/>
        <end position="230"/>
    </location>
</feature>